<dbReference type="GO" id="GO:0003700">
    <property type="term" value="F:DNA-binding transcription factor activity"/>
    <property type="evidence" value="ECO:0007669"/>
    <property type="project" value="TreeGrafter"/>
</dbReference>
<reference evidence="6 7" key="1">
    <citation type="submission" date="2020-07" db="EMBL/GenBank/DDBJ databases">
        <title>Genomic Encyclopedia of Type Strains, Phase IV (KMG-V): Genome sequencing to study the core and pangenomes of soil and plant-associated prokaryotes.</title>
        <authorList>
            <person name="Whitman W."/>
        </authorList>
    </citation>
    <scope>NUCLEOTIDE SEQUENCE [LARGE SCALE GENOMIC DNA]</scope>
    <source>
        <strain evidence="6 7">M8UP22</strain>
    </source>
</reference>
<gene>
    <name evidence="6" type="ORF">HDF08_004031</name>
</gene>
<dbReference type="InterPro" id="IPR001647">
    <property type="entry name" value="HTH_TetR"/>
</dbReference>
<dbReference type="GO" id="GO:0000976">
    <property type="term" value="F:transcription cis-regulatory region binding"/>
    <property type="evidence" value="ECO:0007669"/>
    <property type="project" value="TreeGrafter"/>
</dbReference>
<comment type="caution">
    <text evidence="6">The sequence shown here is derived from an EMBL/GenBank/DDBJ whole genome shotgun (WGS) entry which is preliminary data.</text>
</comment>
<proteinExistence type="predicted"/>
<dbReference type="PANTHER" id="PTHR30055:SF234">
    <property type="entry name" value="HTH-TYPE TRANSCRIPTIONAL REGULATOR BETI"/>
    <property type="match status" value="1"/>
</dbReference>
<dbReference type="InterPro" id="IPR050109">
    <property type="entry name" value="HTH-type_TetR-like_transc_reg"/>
</dbReference>
<dbReference type="PRINTS" id="PR00455">
    <property type="entry name" value="HTHTETR"/>
</dbReference>
<protein>
    <submittedName>
        <fullName evidence="6">AcrR family transcriptional regulator</fullName>
    </submittedName>
</protein>
<dbReference type="PANTHER" id="PTHR30055">
    <property type="entry name" value="HTH-TYPE TRANSCRIPTIONAL REGULATOR RUTR"/>
    <property type="match status" value="1"/>
</dbReference>
<dbReference type="Gene3D" id="1.10.357.10">
    <property type="entry name" value="Tetracycline Repressor, domain 2"/>
    <property type="match status" value="1"/>
</dbReference>
<keyword evidence="1" id="KW-0805">Transcription regulation</keyword>
<keyword evidence="3" id="KW-0804">Transcription</keyword>
<dbReference type="InterPro" id="IPR041669">
    <property type="entry name" value="TetR_C_15"/>
</dbReference>
<dbReference type="EMBL" id="JACCCU010000003">
    <property type="protein sequence ID" value="NYF91912.1"/>
    <property type="molecule type" value="Genomic_DNA"/>
</dbReference>
<accession>A0A852VRG2</accession>
<organism evidence="6 7">
    <name type="scientific">Tunturiibacter lichenicola</name>
    <dbReference type="NCBI Taxonomy" id="2051959"/>
    <lineage>
        <taxon>Bacteria</taxon>
        <taxon>Pseudomonadati</taxon>
        <taxon>Acidobacteriota</taxon>
        <taxon>Terriglobia</taxon>
        <taxon>Terriglobales</taxon>
        <taxon>Acidobacteriaceae</taxon>
        <taxon>Tunturiibacter</taxon>
    </lineage>
</organism>
<dbReference type="SUPFAM" id="SSF46689">
    <property type="entry name" value="Homeodomain-like"/>
    <property type="match status" value="1"/>
</dbReference>
<evidence type="ECO:0000256" key="3">
    <source>
        <dbReference type="ARBA" id="ARBA00023163"/>
    </source>
</evidence>
<dbReference type="Pfam" id="PF00440">
    <property type="entry name" value="TetR_N"/>
    <property type="match status" value="1"/>
</dbReference>
<dbReference type="Pfam" id="PF17918">
    <property type="entry name" value="TetR_C_15"/>
    <property type="match status" value="1"/>
</dbReference>
<sequence length="221" mass="23749">MTPRPQMLLEPRKSPVQARSAASVDAILEATIQVLLSVGKERLTTTKVAMRAGVSVGTLYQYFPNKSALLQAALLQHLNGVSTALEQVCREQKGKPLKEMVAAVINAFLEAKMMDPKTSVALHAVSSDVDGAKIAKQKALRSLKAIAGMLGTSSESLTKEPQLVASMLVAAMVGVSRRLLESDAPEKQFESMRGELVFFACSYMEACSVREVRPARAAVTS</sequence>
<evidence type="ECO:0000313" key="6">
    <source>
        <dbReference type="EMBL" id="NYF91912.1"/>
    </source>
</evidence>
<dbReference type="InterPro" id="IPR009057">
    <property type="entry name" value="Homeodomain-like_sf"/>
</dbReference>
<keyword evidence="2 4" id="KW-0238">DNA-binding</keyword>
<evidence type="ECO:0000256" key="4">
    <source>
        <dbReference type="PROSITE-ProRule" id="PRU00335"/>
    </source>
</evidence>
<name>A0A852VRG2_9BACT</name>
<evidence type="ECO:0000256" key="2">
    <source>
        <dbReference type="ARBA" id="ARBA00023125"/>
    </source>
</evidence>
<dbReference type="Proteomes" id="UP000564385">
    <property type="component" value="Unassembled WGS sequence"/>
</dbReference>
<evidence type="ECO:0000313" key="7">
    <source>
        <dbReference type="Proteomes" id="UP000564385"/>
    </source>
</evidence>
<dbReference type="AlphaFoldDB" id="A0A852VRG2"/>
<evidence type="ECO:0000259" key="5">
    <source>
        <dbReference type="PROSITE" id="PS50977"/>
    </source>
</evidence>
<feature type="DNA-binding region" description="H-T-H motif" evidence="4">
    <location>
        <begin position="44"/>
        <end position="63"/>
    </location>
</feature>
<evidence type="ECO:0000256" key="1">
    <source>
        <dbReference type="ARBA" id="ARBA00023015"/>
    </source>
</evidence>
<dbReference type="PROSITE" id="PS50977">
    <property type="entry name" value="HTH_TETR_2"/>
    <property type="match status" value="1"/>
</dbReference>
<feature type="domain" description="HTH tetR-type" evidence="5">
    <location>
        <begin position="21"/>
        <end position="81"/>
    </location>
</feature>